<dbReference type="EMBL" id="KZ996763">
    <property type="protein sequence ID" value="RKO88368.1"/>
    <property type="molecule type" value="Genomic_DNA"/>
</dbReference>
<evidence type="ECO:0000256" key="1">
    <source>
        <dbReference type="SAM" id="MobiDB-lite"/>
    </source>
</evidence>
<evidence type="ECO:0000313" key="2">
    <source>
        <dbReference type="EMBL" id="RKO88368.1"/>
    </source>
</evidence>
<organism evidence="2 3">
    <name type="scientific">Blyttiomyces helicus</name>
    <dbReference type="NCBI Taxonomy" id="388810"/>
    <lineage>
        <taxon>Eukaryota</taxon>
        <taxon>Fungi</taxon>
        <taxon>Fungi incertae sedis</taxon>
        <taxon>Chytridiomycota</taxon>
        <taxon>Chytridiomycota incertae sedis</taxon>
        <taxon>Chytridiomycetes</taxon>
        <taxon>Chytridiomycetes incertae sedis</taxon>
        <taxon>Blyttiomyces</taxon>
    </lineage>
</organism>
<reference evidence="3" key="1">
    <citation type="journal article" date="2018" name="Nat. Microbiol.">
        <title>Leveraging single-cell genomics to expand the fungal tree of life.</title>
        <authorList>
            <person name="Ahrendt S.R."/>
            <person name="Quandt C.A."/>
            <person name="Ciobanu D."/>
            <person name="Clum A."/>
            <person name="Salamov A."/>
            <person name="Andreopoulos B."/>
            <person name="Cheng J.F."/>
            <person name="Woyke T."/>
            <person name="Pelin A."/>
            <person name="Henrissat B."/>
            <person name="Reynolds N.K."/>
            <person name="Benny G.L."/>
            <person name="Smith M.E."/>
            <person name="James T.Y."/>
            <person name="Grigoriev I.V."/>
        </authorList>
    </citation>
    <scope>NUCLEOTIDE SEQUENCE [LARGE SCALE GENOMIC DNA]</scope>
</reference>
<accession>A0A4P9WB46</accession>
<sequence>MPIPIRPQGLQSGMNSTMIPDGNLTTRKRKARGGPLMPHASCTPARHCEVSRPQLGAHTVQGFGRVPSLHHFSSRKAGFCSVKGSRLLSAFPPPPGIHPLRHARPWKDPQNGLLGPDMSETSGPADTGEAAGGPADSHRRRYANAGRRNFFLSAFPFSLQTVAIGSYWFHHKSLVAKPRLPPSAPPTLSFNSEFPLVPNLIVLDARQGLLESCKVSCESEYCKWACGPRPTDAAARQSKRSGSFALELLRVAVDGGRWVTLVACPGGRSLHAVQFESTGFGYTANWALDGSI</sequence>
<proteinExistence type="predicted"/>
<feature type="compositionally biased region" description="Polar residues" evidence="1">
    <location>
        <begin position="9"/>
        <end position="18"/>
    </location>
</feature>
<protein>
    <submittedName>
        <fullName evidence="2">Uncharacterized protein</fullName>
    </submittedName>
</protein>
<gene>
    <name evidence="2" type="ORF">BDK51DRAFT_51038</name>
</gene>
<keyword evidence="3" id="KW-1185">Reference proteome</keyword>
<feature type="region of interest" description="Disordered" evidence="1">
    <location>
        <begin position="1"/>
        <end position="24"/>
    </location>
</feature>
<evidence type="ECO:0000313" key="3">
    <source>
        <dbReference type="Proteomes" id="UP000269721"/>
    </source>
</evidence>
<feature type="region of interest" description="Disordered" evidence="1">
    <location>
        <begin position="108"/>
        <end position="138"/>
    </location>
</feature>
<dbReference type="AlphaFoldDB" id="A0A4P9WB46"/>
<name>A0A4P9WB46_9FUNG</name>
<dbReference type="Proteomes" id="UP000269721">
    <property type="component" value="Unassembled WGS sequence"/>
</dbReference>